<evidence type="ECO:0000313" key="2">
    <source>
        <dbReference type="EMBL" id="KAG1535285.1"/>
    </source>
</evidence>
<dbReference type="InterPro" id="IPR038717">
    <property type="entry name" value="Tc1-like_DDE_dom"/>
</dbReference>
<evidence type="ECO:0000313" key="3">
    <source>
        <dbReference type="Proteomes" id="UP000717996"/>
    </source>
</evidence>
<dbReference type="InterPro" id="IPR036397">
    <property type="entry name" value="RNaseH_sf"/>
</dbReference>
<dbReference type="Gene3D" id="3.30.420.10">
    <property type="entry name" value="Ribonuclease H-like superfamily/Ribonuclease H"/>
    <property type="match status" value="1"/>
</dbReference>
<dbReference type="AlphaFoldDB" id="A0A9P6XYW9"/>
<sequence length="256" mass="28883">MSTKLILQTSWTRTLVTRHPVARNSNKILEARAKFVQEWSAKGMHYTHNCVFLDESGFDKICVVQELGHVEELPPLLNHPLLKGVSHTVIGAVSAFGVVYLSIRDPGNVKRRKVVGATNRKIPGDAASTIPKGTTAGHYLKFISDTLDIMDELLNMKGFHIIMDNAAIHNHSLVDPLIIKRGYVLVYLPPYSPELNPIEMLWKVLKDKVRQSKRSNLETLTTRITEGCQDDPIEHLQNFIQHSVNAFPKCLNKEFL</sequence>
<gene>
    <name evidence="2" type="ORF">G6F51_011626</name>
</gene>
<dbReference type="EMBL" id="JAANIT010002871">
    <property type="protein sequence ID" value="KAG1535285.1"/>
    <property type="molecule type" value="Genomic_DNA"/>
</dbReference>
<evidence type="ECO:0000259" key="1">
    <source>
        <dbReference type="Pfam" id="PF13358"/>
    </source>
</evidence>
<accession>A0A9P6XYW9</accession>
<dbReference type="Proteomes" id="UP000717996">
    <property type="component" value="Unassembled WGS sequence"/>
</dbReference>
<proteinExistence type="predicted"/>
<dbReference type="PANTHER" id="PTHR46564:SF1">
    <property type="entry name" value="TRANSPOSASE"/>
    <property type="match status" value="1"/>
</dbReference>
<comment type="caution">
    <text evidence="2">The sequence shown here is derived from an EMBL/GenBank/DDBJ whole genome shotgun (WGS) entry which is preliminary data.</text>
</comment>
<organism evidence="2 3">
    <name type="scientific">Rhizopus oryzae</name>
    <name type="common">Mucormycosis agent</name>
    <name type="synonym">Rhizopus arrhizus var. delemar</name>
    <dbReference type="NCBI Taxonomy" id="64495"/>
    <lineage>
        <taxon>Eukaryota</taxon>
        <taxon>Fungi</taxon>
        <taxon>Fungi incertae sedis</taxon>
        <taxon>Mucoromycota</taxon>
        <taxon>Mucoromycotina</taxon>
        <taxon>Mucoromycetes</taxon>
        <taxon>Mucorales</taxon>
        <taxon>Mucorineae</taxon>
        <taxon>Rhizopodaceae</taxon>
        <taxon>Rhizopus</taxon>
    </lineage>
</organism>
<name>A0A9P6XYW9_RHIOR</name>
<feature type="domain" description="Tc1-like transposase DDE" evidence="1">
    <location>
        <begin position="104"/>
        <end position="220"/>
    </location>
</feature>
<dbReference type="GO" id="GO:0003676">
    <property type="term" value="F:nucleic acid binding"/>
    <property type="evidence" value="ECO:0007669"/>
    <property type="project" value="InterPro"/>
</dbReference>
<protein>
    <recommendedName>
        <fullName evidence="1">Tc1-like transposase DDE domain-containing protein</fullName>
    </recommendedName>
</protein>
<dbReference type="Pfam" id="PF13358">
    <property type="entry name" value="DDE_3"/>
    <property type="match status" value="1"/>
</dbReference>
<dbReference type="OrthoDB" id="2276491at2759"/>
<reference evidence="2" key="1">
    <citation type="journal article" date="2020" name="Microb. Genom.">
        <title>Genetic diversity of clinical and environmental Mucorales isolates obtained from an investigation of mucormycosis cases among solid organ transplant recipients.</title>
        <authorList>
            <person name="Nguyen M.H."/>
            <person name="Kaul D."/>
            <person name="Muto C."/>
            <person name="Cheng S.J."/>
            <person name="Richter R.A."/>
            <person name="Bruno V.M."/>
            <person name="Liu G."/>
            <person name="Beyhan S."/>
            <person name="Sundermann A.J."/>
            <person name="Mounaud S."/>
            <person name="Pasculle A.W."/>
            <person name="Nierman W.C."/>
            <person name="Driscoll E."/>
            <person name="Cumbie R."/>
            <person name="Clancy C.J."/>
            <person name="Dupont C.L."/>
        </authorList>
    </citation>
    <scope>NUCLEOTIDE SEQUENCE</scope>
    <source>
        <strain evidence="2">GL16</strain>
    </source>
</reference>
<dbReference type="PANTHER" id="PTHR46564">
    <property type="entry name" value="TRANSPOSASE"/>
    <property type="match status" value="1"/>
</dbReference>